<dbReference type="CDD" id="cd01065">
    <property type="entry name" value="NAD_bind_Shikimate_DH"/>
    <property type="match status" value="1"/>
</dbReference>
<evidence type="ECO:0000256" key="5">
    <source>
        <dbReference type="ARBA" id="ARBA00023002"/>
    </source>
</evidence>
<evidence type="ECO:0000313" key="13">
    <source>
        <dbReference type="Proteomes" id="UP000183371"/>
    </source>
</evidence>
<accession>A0A1I7ARM8</accession>
<organism evidence="12 13">
    <name type="scientific">Pseudovibrio denitrificans</name>
    <dbReference type="NCBI Taxonomy" id="258256"/>
    <lineage>
        <taxon>Bacteria</taxon>
        <taxon>Pseudomonadati</taxon>
        <taxon>Pseudomonadota</taxon>
        <taxon>Alphaproteobacteria</taxon>
        <taxon>Hyphomicrobiales</taxon>
        <taxon>Stappiaceae</taxon>
        <taxon>Pseudovibrio</taxon>
    </lineage>
</organism>
<evidence type="ECO:0000256" key="1">
    <source>
        <dbReference type="ARBA" id="ARBA00004871"/>
    </source>
</evidence>
<dbReference type="Pfam" id="PF08501">
    <property type="entry name" value="Shikimate_dh_N"/>
    <property type="match status" value="1"/>
</dbReference>
<name>A0A1I7ARM8_9HYPH</name>
<evidence type="ECO:0000256" key="3">
    <source>
        <dbReference type="ARBA" id="ARBA00022605"/>
    </source>
</evidence>
<feature type="binding site" evidence="8">
    <location>
        <position position="86"/>
    </location>
    <ligand>
        <name>shikimate</name>
        <dbReference type="ChEBI" id="CHEBI:36208"/>
    </ligand>
</feature>
<protein>
    <recommendedName>
        <fullName evidence="2 8">Shikimate dehydrogenase (NADP(+))</fullName>
        <shortName evidence="8">SDH</shortName>
        <ecNumber evidence="2 8">1.1.1.25</ecNumber>
    </recommendedName>
</protein>
<feature type="binding site" evidence="8">
    <location>
        <position position="217"/>
    </location>
    <ligand>
        <name>NADP(+)</name>
        <dbReference type="ChEBI" id="CHEBI:58349"/>
    </ligand>
</feature>
<feature type="binding site" evidence="8">
    <location>
        <position position="247"/>
    </location>
    <ligand>
        <name>shikimate</name>
        <dbReference type="ChEBI" id="CHEBI:36208"/>
    </ligand>
</feature>
<dbReference type="Pfam" id="PF18317">
    <property type="entry name" value="SDH_C"/>
    <property type="match status" value="1"/>
</dbReference>
<dbReference type="GO" id="GO:0009073">
    <property type="term" value="P:aromatic amino acid family biosynthetic process"/>
    <property type="evidence" value="ECO:0007669"/>
    <property type="project" value="UniProtKB-KW"/>
</dbReference>
<comment type="pathway">
    <text evidence="1 8">Metabolic intermediate biosynthesis; chorismate biosynthesis; chorismate from D-erythrose 4-phosphate and phosphoenolpyruvate: step 4/7.</text>
</comment>
<dbReference type="InterPro" id="IPR046346">
    <property type="entry name" value="Aminoacid_DH-like_N_sf"/>
</dbReference>
<dbReference type="GO" id="GO:0008652">
    <property type="term" value="P:amino acid biosynthetic process"/>
    <property type="evidence" value="ECO:0007669"/>
    <property type="project" value="UniProtKB-KW"/>
</dbReference>
<evidence type="ECO:0000256" key="2">
    <source>
        <dbReference type="ARBA" id="ARBA00012962"/>
    </source>
</evidence>
<dbReference type="UniPathway" id="UPA00053">
    <property type="reaction ID" value="UER00087"/>
</dbReference>
<dbReference type="GO" id="GO:0019632">
    <property type="term" value="P:shikimate metabolic process"/>
    <property type="evidence" value="ECO:0007669"/>
    <property type="project" value="InterPro"/>
</dbReference>
<keyword evidence="4 8" id="KW-0521">NADP</keyword>
<feature type="binding site" evidence="8">
    <location>
        <position position="240"/>
    </location>
    <ligand>
        <name>NADP(+)</name>
        <dbReference type="ChEBI" id="CHEBI:58349"/>
    </ligand>
</feature>
<dbReference type="NCBIfam" id="NF001312">
    <property type="entry name" value="PRK00258.1-4"/>
    <property type="match status" value="1"/>
</dbReference>
<dbReference type="SUPFAM" id="SSF53223">
    <property type="entry name" value="Aminoacid dehydrogenase-like, N-terminal domain"/>
    <property type="match status" value="1"/>
</dbReference>
<dbReference type="RefSeq" id="WP_083416816.1">
    <property type="nucleotide sequence ID" value="NZ_FPBD01000003.1"/>
</dbReference>
<comment type="catalytic activity">
    <reaction evidence="7 8">
        <text>shikimate + NADP(+) = 3-dehydroshikimate + NADPH + H(+)</text>
        <dbReference type="Rhea" id="RHEA:17737"/>
        <dbReference type="ChEBI" id="CHEBI:15378"/>
        <dbReference type="ChEBI" id="CHEBI:16630"/>
        <dbReference type="ChEBI" id="CHEBI:36208"/>
        <dbReference type="ChEBI" id="CHEBI:57783"/>
        <dbReference type="ChEBI" id="CHEBI:58349"/>
        <dbReference type="EC" id="1.1.1.25"/>
    </reaction>
</comment>
<keyword evidence="5 8" id="KW-0560">Oxidoreductase</keyword>
<dbReference type="InterPro" id="IPR006151">
    <property type="entry name" value="Shikm_DH/Glu-tRNA_Rdtase"/>
</dbReference>
<evidence type="ECO:0000256" key="8">
    <source>
        <dbReference type="HAMAP-Rule" id="MF_00222"/>
    </source>
</evidence>
<keyword evidence="3 8" id="KW-0028">Amino-acid biosynthesis</keyword>
<dbReference type="InterPro" id="IPR022893">
    <property type="entry name" value="Shikimate_DH_fam"/>
</dbReference>
<dbReference type="HAMAP" id="MF_00222">
    <property type="entry name" value="Shikimate_DH_AroE"/>
    <property type="match status" value="1"/>
</dbReference>
<gene>
    <name evidence="8" type="primary">aroE</name>
    <name evidence="12" type="ORF">SAMN05444141_103309</name>
</gene>
<dbReference type="SUPFAM" id="SSF51735">
    <property type="entry name" value="NAD(P)-binding Rossmann-fold domains"/>
    <property type="match status" value="1"/>
</dbReference>
<dbReference type="EC" id="1.1.1.25" evidence="2 8"/>
<dbReference type="Pfam" id="PF01488">
    <property type="entry name" value="Shikimate_DH"/>
    <property type="match status" value="1"/>
</dbReference>
<dbReference type="Gene3D" id="3.40.50.720">
    <property type="entry name" value="NAD(P)-binding Rossmann-like Domain"/>
    <property type="match status" value="1"/>
</dbReference>
<dbReference type="GO" id="GO:0009423">
    <property type="term" value="P:chorismate biosynthetic process"/>
    <property type="evidence" value="ECO:0007669"/>
    <property type="project" value="UniProtKB-UniRule"/>
</dbReference>
<reference evidence="13" key="1">
    <citation type="submission" date="2016-10" db="EMBL/GenBank/DDBJ databases">
        <authorList>
            <person name="Varghese N."/>
            <person name="Submissions S."/>
        </authorList>
    </citation>
    <scope>NUCLEOTIDE SEQUENCE [LARGE SCALE GENOMIC DNA]</scope>
    <source>
        <strain evidence="13">DSM 17465</strain>
    </source>
</reference>
<keyword evidence="6 8" id="KW-0057">Aromatic amino acid biosynthesis</keyword>
<dbReference type="InterPro" id="IPR041121">
    <property type="entry name" value="SDH_C"/>
</dbReference>
<sequence>MRNAAVTGHPIGHSKSPLIHGYWLKQHGIEGSYIAQDVPPETAEGFYGSLAEHGFVGCNVTIPNKEHAYNSAEKLDDAAKMIGAVNTLWLDEAGVLNGSNTDGLGFLGNLDQMLPNWDNNGNKAIVLGAGGASRAIIWALLSRGYTEVYIANRTLEKAQKLADHFGPNTIAIAWDTLGEKLGEADLLVNTTSLGMTGQPELNIDLDNLSKSAVVTDIVYSPLQTKLLRDSAERGNPTVDGLGMLLHQAVPGFEKWFGVRPEVTDELREIILKEMGLA</sequence>
<evidence type="ECO:0000256" key="6">
    <source>
        <dbReference type="ARBA" id="ARBA00023141"/>
    </source>
</evidence>
<dbReference type="AlphaFoldDB" id="A0A1I7ARM8"/>
<evidence type="ECO:0000256" key="7">
    <source>
        <dbReference type="ARBA" id="ARBA00049442"/>
    </source>
</evidence>
<keyword evidence="13" id="KW-1185">Reference proteome</keyword>
<evidence type="ECO:0000259" key="11">
    <source>
        <dbReference type="Pfam" id="PF18317"/>
    </source>
</evidence>
<feature type="binding site" evidence="8">
    <location>
        <begin position="128"/>
        <end position="132"/>
    </location>
    <ligand>
        <name>NADP(+)</name>
        <dbReference type="ChEBI" id="CHEBI:58349"/>
    </ligand>
</feature>
<feature type="binding site" evidence="8">
    <location>
        <position position="102"/>
    </location>
    <ligand>
        <name>shikimate</name>
        <dbReference type="ChEBI" id="CHEBI:36208"/>
    </ligand>
</feature>
<evidence type="ECO:0000259" key="10">
    <source>
        <dbReference type="Pfam" id="PF08501"/>
    </source>
</evidence>
<feature type="binding site" evidence="8">
    <location>
        <begin position="152"/>
        <end position="157"/>
    </location>
    <ligand>
        <name>NADP(+)</name>
        <dbReference type="ChEBI" id="CHEBI:58349"/>
    </ligand>
</feature>
<feature type="domain" description="SDH C-terminal" evidence="11">
    <location>
        <begin position="240"/>
        <end position="262"/>
    </location>
</feature>
<dbReference type="PANTHER" id="PTHR21089">
    <property type="entry name" value="SHIKIMATE DEHYDROGENASE"/>
    <property type="match status" value="1"/>
</dbReference>
<comment type="function">
    <text evidence="8">Involved in the biosynthesis of the chorismate, which leads to the biosynthesis of aromatic amino acids. Catalyzes the reversible NADPH linked reduction of 3-dehydroshikimate (DHSA) to yield shikimate (SA).</text>
</comment>
<evidence type="ECO:0000259" key="9">
    <source>
        <dbReference type="Pfam" id="PF01488"/>
    </source>
</evidence>
<dbReference type="PANTHER" id="PTHR21089:SF1">
    <property type="entry name" value="BIFUNCTIONAL 3-DEHYDROQUINATE DEHYDRATASE_SHIKIMATE DEHYDROGENASE, CHLOROPLASTIC"/>
    <property type="match status" value="1"/>
</dbReference>
<comment type="similarity">
    <text evidence="8">Belongs to the shikimate dehydrogenase family.</text>
</comment>
<comment type="subunit">
    <text evidence="8">Homodimer.</text>
</comment>
<dbReference type="EMBL" id="FPBD01000003">
    <property type="protein sequence ID" value="SFT77601.1"/>
    <property type="molecule type" value="Genomic_DNA"/>
</dbReference>
<dbReference type="Gene3D" id="3.40.50.10860">
    <property type="entry name" value="Leucine Dehydrogenase, chain A, domain 1"/>
    <property type="match status" value="1"/>
</dbReference>
<feature type="domain" description="Quinate/shikimate 5-dehydrogenase/glutamyl-tRNA reductase" evidence="9">
    <location>
        <begin position="120"/>
        <end position="192"/>
    </location>
</feature>
<dbReference type="GO" id="GO:0004764">
    <property type="term" value="F:shikimate 3-dehydrogenase (NADP+) activity"/>
    <property type="evidence" value="ECO:0007669"/>
    <property type="project" value="UniProtKB-UniRule"/>
</dbReference>
<evidence type="ECO:0000313" key="12">
    <source>
        <dbReference type="EMBL" id="SFT77601.1"/>
    </source>
</evidence>
<proteinExistence type="inferred from homology"/>
<dbReference type="Proteomes" id="UP000183371">
    <property type="component" value="Unassembled WGS sequence"/>
</dbReference>
<dbReference type="NCBIfam" id="TIGR00507">
    <property type="entry name" value="aroE"/>
    <property type="match status" value="1"/>
</dbReference>
<evidence type="ECO:0000256" key="4">
    <source>
        <dbReference type="ARBA" id="ARBA00022857"/>
    </source>
</evidence>
<feature type="binding site" evidence="8">
    <location>
        <position position="219"/>
    </location>
    <ligand>
        <name>shikimate</name>
        <dbReference type="ChEBI" id="CHEBI:36208"/>
    </ligand>
</feature>
<feature type="binding site" evidence="8">
    <location>
        <begin position="14"/>
        <end position="16"/>
    </location>
    <ligand>
        <name>shikimate</name>
        <dbReference type="ChEBI" id="CHEBI:36208"/>
    </ligand>
</feature>
<feature type="binding site" evidence="8">
    <location>
        <position position="61"/>
    </location>
    <ligand>
        <name>shikimate</name>
        <dbReference type="ChEBI" id="CHEBI:36208"/>
    </ligand>
</feature>
<feature type="binding site" evidence="8">
    <location>
        <position position="77"/>
    </location>
    <ligand>
        <name>NADP(+)</name>
        <dbReference type="ChEBI" id="CHEBI:58349"/>
    </ligand>
</feature>
<dbReference type="GO" id="GO:0050661">
    <property type="term" value="F:NADP binding"/>
    <property type="evidence" value="ECO:0007669"/>
    <property type="project" value="InterPro"/>
</dbReference>
<feature type="active site" description="Proton acceptor" evidence="8">
    <location>
        <position position="65"/>
    </location>
</feature>
<dbReference type="InterPro" id="IPR013708">
    <property type="entry name" value="Shikimate_DH-bd_N"/>
</dbReference>
<feature type="domain" description="Shikimate dehydrogenase substrate binding N-terminal" evidence="10">
    <location>
        <begin position="6"/>
        <end position="88"/>
    </location>
</feature>
<dbReference type="InterPro" id="IPR011342">
    <property type="entry name" value="Shikimate_DH"/>
</dbReference>
<dbReference type="InterPro" id="IPR036291">
    <property type="entry name" value="NAD(P)-bd_dom_sf"/>
</dbReference>